<dbReference type="AlphaFoldDB" id="A0A455CA19"/>
<gene>
    <name evidence="3" type="primary">LOC114487576</name>
</gene>
<organism evidence="2 3">
    <name type="scientific">Physeter macrocephalus</name>
    <name type="common">Sperm whale</name>
    <name type="synonym">Physeter catodon</name>
    <dbReference type="NCBI Taxonomy" id="9755"/>
    <lineage>
        <taxon>Eukaryota</taxon>
        <taxon>Metazoa</taxon>
        <taxon>Chordata</taxon>
        <taxon>Craniata</taxon>
        <taxon>Vertebrata</taxon>
        <taxon>Euteleostomi</taxon>
        <taxon>Mammalia</taxon>
        <taxon>Eutheria</taxon>
        <taxon>Laurasiatheria</taxon>
        <taxon>Artiodactyla</taxon>
        <taxon>Whippomorpha</taxon>
        <taxon>Cetacea</taxon>
        <taxon>Odontoceti</taxon>
        <taxon>Physeteridae</taxon>
        <taxon>Physeter</taxon>
    </lineage>
</organism>
<dbReference type="OrthoDB" id="10585234at2759"/>
<feature type="compositionally biased region" description="Low complexity" evidence="1">
    <location>
        <begin position="53"/>
        <end position="65"/>
    </location>
</feature>
<sequence length="292" mass="30324">MLEMSLQGRRRLGGLQGAAESRPGAQSPSPSQSGAGEGGAKSGRRLCRRSRGAATLAPRPPALTRTHTRAQEAGGPGPTGPPWTPPARGAETPASLPSPVQRATPRDLRTGQDSEATPPAQDPPHRPGFPPNPTACHSLAPLTARPPWGAGHGVKGQVLRRAPWVLGPRAWVAGGGWPVGVPGGPACPPQSLGVLEGILDGIKVNGTEAKQGGVWVRPRGEQVMGLATRSCQLLGNRKGHLAGPERVELGPFKHLWGDGHDASKPAAYLCSGDEVLFPCGRELGTSMERCPF</sequence>
<dbReference type="InParanoid" id="A0A455CA19"/>
<keyword evidence="2" id="KW-1185">Reference proteome</keyword>
<feature type="compositionally biased region" description="Pro residues" evidence="1">
    <location>
        <begin position="120"/>
        <end position="133"/>
    </location>
</feature>
<evidence type="ECO:0000313" key="3">
    <source>
        <dbReference type="RefSeq" id="XP_028353911.1"/>
    </source>
</evidence>
<dbReference type="Proteomes" id="UP000248484">
    <property type="component" value="Chromosome 14"/>
</dbReference>
<proteinExistence type="predicted"/>
<evidence type="ECO:0000313" key="2">
    <source>
        <dbReference type="Proteomes" id="UP000248484"/>
    </source>
</evidence>
<dbReference type="RefSeq" id="XP_028353911.1">
    <property type="nucleotide sequence ID" value="XM_028498110.1"/>
</dbReference>
<name>A0A455CA19_PHYMC</name>
<feature type="region of interest" description="Disordered" evidence="1">
    <location>
        <begin position="1"/>
        <end position="141"/>
    </location>
</feature>
<evidence type="ECO:0000256" key="1">
    <source>
        <dbReference type="SAM" id="MobiDB-lite"/>
    </source>
</evidence>
<protein>
    <submittedName>
        <fullName evidence="3">Protein enabled-like</fullName>
    </submittedName>
</protein>
<dbReference type="KEGG" id="pcad:114487576"/>
<reference evidence="3" key="1">
    <citation type="submission" date="2025-08" db="UniProtKB">
        <authorList>
            <consortium name="RefSeq"/>
        </authorList>
    </citation>
    <scope>IDENTIFICATION</scope>
    <source>
        <tissue evidence="3">Muscle</tissue>
    </source>
</reference>
<dbReference type="GeneID" id="114487576"/>
<accession>A0A455CA19</accession>
<feature type="compositionally biased region" description="Basic residues" evidence="1">
    <location>
        <begin position="42"/>
        <end position="51"/>
    </location>
</feature>
<feature type="compositionally biased region" description="Low complexity" evidence="1">
    <location>
        <begin position="21"/>
        <end position="34"/>
    </location>
</feature>